<dbReference type="EMBL" id="CP037920">
    <property type="protein sequence ID" value="QDT97370.1"/>
    <property type="molecule type" value="Genomic_DNA"/>
</dbReference>
<sequence>MSEKKRWITLRFLGYAIPMFLVVYILSSGPVLAFILNENTFYNDVDFALSVINFYAPMILVARSNTMLSDCFDVYMDFWNKLI</sequence>
<accession>A0A517VWJ1</accession>
<dbReference type="Proteomes" id="UP000318704">
    <property type="component" value="Chromosome"/>
</dbReference>
<keyword evidence="1" id="KW-0472">Membrane</keyword>
<proteinExistence type="predicted"/>
<organism evidence="2 3">
    <name type="scientific">Gimesia aquarii</name>
    <dbReference type="NCBI Taxonomy" id="2527964"/>
    <lineage>
        <taxon>Bacteria</taxon>
        <taxon>Pseudomonadati</taxon>
        <taxon>Planctomycetota</taxon>
        <taxon>Planctomycetia</taxon>
        <taxon>Planctomycetales</taxon>
        <taxon>Planctomycetaceae</taxon>
        <taxon>Gimesia</taxon>
    </lineage>
</organism>
<protein>
    <submittedName>
        <fullName evidence="2">Uncharacterized protein</fullName>
    </submittedName>
</protein>
<feature type="transmembrane region" description="Helical" evidence="1">
    <location>
        <begin position="47"/>
        <end position="66"/>
    </location>
</feature>
<keyword evidence="1" id="KW-1133">Transmembrane helix</keyword>
<dbReference type="AlphaFoldDB" id="A0A517VWJ1"/>
<name>A0A517VWJ1_9PLAN</name>
<feature type="transmembrane region" description="Helical" evidence="1">
    <location>
        <begin position="12"/>
        <end position="35"/>
    </location>
</feature>
<gene>
    <name evidence="2" type="ORF">V144x_28450</name>
</gene>
<dbReference type="KEGG" id="gaw:V144x_28450"/>
<evidence type="ECO:0000256" key="1">
    <source>
        <dbReference type="SAM" id="Phobius"/>
    </source>
</evidence>
<evidence type="ECO:0000313" key="2">
    <source>
        <dbReference type="EMBL" id="QDT97370.1"/>
    </source>
</evidence>
<keyword evidence="1" id="KW-0812">Transmembrane</keyword>
<reference evidence="2 3" key="1">
    <citation type="submission" date="2019-03" db="EMBL/GenBank/DDBJ databases">
        <title>Deep-cultivation of Planctomycetes and their phenomic and genomic characterization uncovers novel biology.</title>
        <authorList>
            <person name="Wiegand S."/>
            <person name="Jogler M."/>
            <person name="Boedeker C."/>
            <person name="Pinto D."/>
            <person name="Vollmers J."/>
            <person name="Rivas-Marin E."/>
            <person name="Kohn T."/>
            <person name="Peeters S.H."/>
            <person name="Heuer A."/>
            <person name="Rast P."/>
            <person name="Oberbeckmann S."/>
            <person name="Bunk B."/>
            <person name="Jeske O."/>
            <person name="Meyerdierks A."/>
            <person name="Storesund J.E."/>
            <person name="Kallscheuer N."/>
            <person name="Luecker S."/>
            <person name="Lage O.M."/>
            <person name="Pohl T."/>
            <person name="Merkel B.J."/>
            <person name="Hornburger P."/>
            <person name="Mueller R.-W."/>
            <person name="Bruemmer F."/>
            <person name="Labrenz M."/>
            <person name="Spormann A.M."/>
            <person name="Op den Camp H."/>
            <person name="Overmann J."/>
            <person name="Amann R."/>
            <person name="Jetten M.S.M."/>
            <person name="Mascher T."/>
            <person name="Medema M.H."/>
            <person name="Devos D.P."/>
            <person name="Kaster A.-K."/>
            <person name="Ovreas L."/>
            <person name="Rohde M."/>
            <person name="Galperin M.Y."/>
            <person name="Jogler C."/>
        </authorList>
    </citation>
    <scope>NUCLEOTIDE SEQUENCE [LARGE SCALE GENOMIC DNA]</scope>
    <source>
        <strain evidence="2 3">V144</strain>
    </source>
</reference>
<evidence type="ECO:0000313" key="3">
    <source>
        <dbReference type="Proteomes" id="UP000318704"/>
    </source>
</evidence>